<dbReference type="Gene3D" id="3.10.450.50">
    <property type="match status" value="1"/>
</dbReference>
<organism evidence="3 4">
    <name type="scientific">Luteimonas viscosa</name>
    <dbReference type="NCBI Taxonomy" id="1132694"/>
    <lineage>
        <taxon>Bacteria</taxon>
        <taxon>Pseudomonadati</taxon>
        <taxon>Pseudomonadota</taxon>
        <taxon>Gammaproteobacteria</taxon>
        <taxon>Lysobacterales</taxon>
        <taxon>Lysobacteraceae</taxon>
        <taxon>Luteimonas</taxon>
    </lineage>
</organism>
<dbReference type="SUPFAM" id="SSF54427">
    <property type="entry name" value="NTF2-like"/>
    <property type="match status" value="1"/>
</dbReference>
<sequence>MHHIALSSPATAAAPSHPADDTRTAANEALIRTAFDAWRAGTGGVFDLLADDAQWTVAGDSPVSGVYTSKQDFLDRAVAPILARLATPIVPEVQHVLAQGDAVVVVWRGSARARDGSTYTNHYAWHMELEGGRIVRVIAFLDTWALDALME</sequence>
<dbReference type="Proteomes" id="UP000324973">
    <property type="component" value="Unassembled WGS sequence"/>
</dbReference>
<dbReference type="RefSeq" id="WP_149103146.1">
    <property type="nucleotide sequence ID" value="NZ_VTFT01000001.1"/>
</dbReference>
<evidence type="ECO:0000256" key="1">
    <source>
        <dbReference type="SAM" id="MobiDB-lite"/>
    </source>
</evidence>
<dbReference type="EMBL" id="VTFT01000001">
    <property type="protein sequence ID" value="TYT26592.1"/>
    <property type="molecule type" value="Genomic_DNA"/>
</dbReference>
<accession>A0A5D4XUC3</accession>
<proteinExistence type="predicted"/>
<comment type="caution">
    <text evidence="3">The sequence shown here is derived from an EMBL/GenBank/DDBJ whole genome shotgun (WGS) entry which is preliminary data.</text>
</comment>
<evidence type="ECO:0000313" key="3">
    <source>
        <dbReference type="EMBL" id="TYT26592.1"/>
    </source>
</evidence>
<keyword evidence="4" id="KW-1185">Reference proteome</keyword>
<reference evidence="3 4" key="1">
    <citation type="submission" date="2019-08" db="EMBL/GenBank/DDBJ databases">
        <title>Luteimonas viscosus sp. nov., isolated from soil of a sunflower field.</title>
        <authorList>
            <person name="Jianli Z."/>
            <person name="Ying Z."/>
        </authorList>
    </citation>
    <scope>NUCLEOTIDE SEQUENCE [LARGE SCALE GENOMIC DNA]</scope>
    <source>
        <strain evidence="3 4">XBU10</strain>
    </source>
</reference>
<evidence type="ECO:0000313" key="4">
    <source>
        <dbReference type="Proteomes" id="UP000324973"/>
    </source>
</evidence>
<gene>
    <name evidence="3" type="ORF">FZO89_10175</name>
</gene>
<feature type="region of interest" description="Disordered" evidence="1">
    <location>
        <begin position="1"/>
        <end position="22"/>
    </location>
</feature>
<dbReference type="AlphaFoldDB" id="A0A5D4XUC3"/>
<dbReference type="OrthoDB" id="1450423at2"/>
<feature type="compositionally biased region" description="Low complexity" evidence="1">
    <location>
        <begin position="1"/>
        <end position="17"/>
    </location>
</feature>
<name>A0A5D4XUC3_9GAMM</name>
<evidence type="ECO:0000259" key="2">
    <source>
        <dbReference type="Pfam" id="PF12680"/>
    </source>
</evidence>
<dbReference type="Pfam" id="PF12680">
    <property type="entry name" value="SnoaL_2"/>
    <property type="match status" value="1"/>
</dbReference>
<dbReference type="InterPro" id="IPR037401">
    <property type="entry name" value="SnoaL-like"/>
</dbReference>
<dbReference type="InterPro" id="IPR032710">
    <property type="entry name" value="NTF2-like_dom_sf"/>
</dbReference>
<dbReference type="PANTHER" id="PTHR41252">
    <property type="entry name" value="BLR2505 PROTEIN"/>
    <property type="match status" value="1"/>
</dbReference>
<feature type="domain" description="SnoaL-like" evidence="2">
    <location>
        <begin position="32"/>
        <end position="137"/>
    </location>
</feature>
<dbReference type="PANTHER" id="PTHR41252:SF1">
    <property type="entry name" value="BLR2505 PROTEIN"/>
    <property type="match status" value="1"/>
</dbReference>
<protein>
    <submittedName>
        <fullName evidence="3">Nuclear transport factor 2 family protein</fullName>
    </submittedName>
</protein>